<feature type="domain" description="RNA polymerase N-terminal" evidence="6">
    <location>
        <begin position="217"/>
        <end position="491"/>
    </location>
</feature>
<keyword evidence="3" id="KW-0808">Transferase</keyword>
<protein>
    <recommendedName>
        <fullName evidence="1">DNA-directed RNA polymerase</fullName>
        <ecNumber evidence="1">2.7.7.6</ecNumber>
    </recommendedName>
</protein>
<keyword evidence="4" id="KW-0548">Nucleotidyltransferase</keyword>
<reference evidence="7" key="1">
    <citation type="journal article" date="2020" name="Nature">
        <title>Giant virus diversity and host interactions through global metagenomics.</title>
        <authorList>
            <person name="Schulz F."/>
            <person name="Roux S."/>
            <person name="Paez-Espino D."/>
            <person name="Jungbluth S."/>
            <person name="Walsh D.A."/>
            <person name="Denef V.J."/>
            <person name="McMahon K.D."/>
            <person name="Konstantinidis K.T."/>
            <person name="Eloe-Fadrosh E.A."/>
            <person name="Kyrpides N.C."/>
            <person name="Woyke T."/>
        </authorList>
    </citation>
    <scope>NUCLEOTIDE SEQUENCE</scope>
    <source>
        <strain evidence="7">GVMAG-M-3300010158-59</strain>
    </source>
</reference>
<dbReference type="Pfam" id="PF04997">
    <property type="entry name" value="RNA_pol_Rpb1_1"/>
    <property type="match status" value="1"/>
</dbReference>
<dbReference type="GO" id="GO:0006351">
    <property type="term" value="P:DNA-templated transcription"/>
    <property type="evidence" value="ECO:0007669"/>
    <property type="project" value="InterPro"/>
</dbReference>
<evidence type="ECO:0000256" key="5">
    <source>
        <dbReference type="ARBA" id="ARBA00023163"/>
    </source>
</evidence>
<dbReference type="PANTHER" id="PTHR19376:SF32">
    <property type="entry name" value="DNA-DIRECTED RNA POLYMERASE III SUBUNIT RPC1"/>
    <property type="match status" value="1"/>
</dbReference>
<dbReference type="Gene3D" id="3.30.1490.180">
    <property type="entry name" value="RNA polymerase ii"/>
    <property type="match status" value="1"/>
</dbReference>
<accession>A0A6C0BBT1</accession>
<dbReference type="PANTHER" id="PTHR19376">
    <property type="entry name" value="DNA-DIRECTED RNA POLYMERASE"/>
    <property type="match status" value="1"/>
</dbReference>
<dbReference type="GO" id="GO:0003899">
    <property type="term" value="F:DNA-directed RNA polymerase activity"/>
    <property type="evidence" value="ECO:0007669"/>
    <property type="project" value="UniProtKB-EC"/>
</dbReference>
<dbReference type="AlphaFoldDB" id="A0A6C0BBT1"/>
<evidence type="ECO:0000259" key="6">
    <source>
        <dbReference type="SMART" id="SM00663"/>
    </source>
</evidence>
<keyword evidence="5" id="KW-0804">Transcription</keyword>
<name>A0A6C0BBT1_9ZZZZ</name>
<keyword evidence="2" id="KW-0240">DNA-directed RNA polymerase</keyword>
<dbReference type="InterPro" id="IPR044893">
    <property type="entry name" value="RNA_pol_Rpb1_clamp_domain"/>
</dbReference>
<evidence type="ECO:0000313" key="7">
    <source>
        <dbReference type="EMBL" id="QHS88903.1"/>
    </source>
</evidence>
<dbReference type="EMBL" id="MN739103">
    <property type="protein sequence ID" value="QHS88903.1"/>
    <property type="molecule type" value="Genomic_DNA"/>
</dbReference>
<dbReference type="SUPFAM" id="SSF64484">
    <property type="entry name" value="beta and beta-prime subunits of DNA dependent RNA-polymerase"/>
    <property type="match status" value="1"/>
</dbReference>
<dbReference type="SMART" id="SM00663">
    <property type="entry name" value="RPOLA_N"/>
    <property type="match status" value="1"/>
</dbReference>
<dbReference type="InterPro" id="IPR000722">
    <property type="entry name" value="RNA_pol_asu"/>
</dbReference>
<evidence type="ECO:0000256" key="3">
    <source>
        <dbReference type="ARBA" id="ARBA00022679"/>
    </source>
</evidence>
<dbReference type="GO" id="GO:0000428">
    <property type="term" value="C:DNA-directed RNA polymerase complex"/>
    <property type="evidence" value="ECO:0007669"/>
    <property type="project" value="UniProtKB-KW"/>
</dbReference>
<sequence>MAKNQKILGDQHVSQILGLQFSILSPDEIRKGSVAEITTRDTYVNNKPVIGGLFDPRMGVLEPGLICPTDGLDYMQTPGYFGHIELARPVFYIQYLSTILKVLRCVCFKCSKLLISKEKYSQALKMMSENRWKYVFSIASKIKRCGEDTDNGCGCLQPQKIRKEGLATIFAEWKNDTPNEQNLIIKLTPEMVVKIFKRISNEDVSFMGFSPIWSRPDWMVCQVMAVPPPAVRPSVKHDAQQRSEDDLSHILVNIIKTNKTLQEKMNNNAPANVIDDWTTVLQYYVATQVDNKIPGVASVAQRSGRPLKSIKDRLNGKGGRMRGNLMAKRVDFSARSVITADPNISIRELGIPMKIAKNITKPVVVNRVNRAFLTKLVQNGPLIHPGAKILEKKNGDSITLRYVDRNSIVLEDGDIVHRHMMDGDPILFNRQPTLHRMSMMCHIAKIMQKGDTFRMNVADTKPYNADEFSGCIYAAGFFKTSMSATGSVKSVLLPSK</sequence>
<dbReference type="InterPro" id="IPR006592">
    <property type="entry name" value="RNA_pol_N"/>
</dbReference>
<evidence type="ECO:0000256" key="4">
    <source>
        <dbReference type="ARBA" id="ARBA00022695"/>
    </source>
</evidence>
<dbReference type="Gene3D" id="2.40.40.20">
    <property type="match status" value="1"/>
</dbReference>
<dbReference type="InterPro" id="IPR007080">
    <property type="entry name" value="RNA_pol_Rpb1_1"/>
</dbReference>
<dbReference type="Gene3D" id="4.10.860.120">
    <property type="entry name" value="RNA polymerase II, clamp domain"/>
    <property type="match status" value="1"/>
</dbReference>
<evidence type="ECO:0000256" key="2">
    <source>
        <dbReference type="ARBA" id="ARBA00022478"/>
    </source>
</evidence>
<dbReference type="GO" id="GO:0003677">
    <property type="term" value="F:DNA binding"/>
    <property type="evidence" value="ECO:0007669"/>
    <property type="project" value="InterPro"/>
</dbReference>
<dbReference type="InterPro" id="IPR045867">
    <property type="entry name" value="DNA-dir_RpoC_beta_prime"/>
</dbReference>
<proteinExistence type="predicted"/>
<dbReference type="Pfam" id="PF00623">
    <property type="entry name" value="RNA_pol_Rpb1_2"/>
    <property type="match status" value="1"/>
</dbReference>
<dbReference type="EC" id="2.7.7.6" evidence="1"/>
<organism evidence="7">
    <name type="scientific">viral metagenome</name>
    <dbReference type="NCBI Taxonomy" id="1070528"/>
    <lineage>
        <taxon>unclassified sequences</taxon>
        <taxon>metagenomes</taxon>
        <taxon>organismal metagenomes</taxon>
    </lineage>
</organism>
<evidence type="ECO:0000256" key="1">
    <source>
        <dbReference type="ARBA" id="ARBA00012418"/>
    </source>
</evidence>